<protein>
    <recommendedName>
        <fullName evidence="3">Integrase</fullName>
    </recommendedName>
</protein>
<evidence type="ECO:0000313" key="2">
    <source>
        <dbReference type="EMBL" id="XDQ58190.1"/>
    </source>
</evidence>
<reference evidence="2" key="1">
    <citation type="submission" date="2024-07" db="EMBL/GenBank/DDBJ databases">
        <authorList>
            <person name="Yu S.T."/>
        </authorList>
    </citation>
    <scope>NUCLEOTIDE SEQUENCE</scope>
    <source>
        <strain evidence="2">R41</strain>
    </source>
</reference>
<evidence type="ECO:0000256" key="1">
    <source>
        <dbReference type="SAM" id="MobiDB-lite"/>
    </source>
</evidence>
<evidence type="ECO:0008006" key="3">
    <source>
        <dbReference type="Google" id="ProtNLM"/>
    </source>
</evidence>
<dbReference type="AlphaFoldDB" id="A0AB39RX72"/>
<organism evidence="2">
    <name type="scientific">Streptomyces sp. R41</name>
    <dbReference type="NCBI Taxonomy" id="3238632"/>
    <lineage>
        <taxon>Bacteria</taxon>
        <taxon>Bacillati</taxon>
        <taxon>Actinomycetota</taxon>
        <taxon>Actinomycetes</taxon>
        <taxon>Kitasatosporales</taxon>
        <taxon>Streptomycetaceae</taxon>
        <taxon>Streptomyces</taxon>
    </lineage>
</organism>
<name>A0AB39RX72_9ACTN</name>
<gene>
    <name evidence="2" type="ORF">AB5J53_44395</name>
</gene>
<sequence length="68" mass="7363">MLADQLLKADVEVLIGALHQTTVENQLLRQQMTERTALLRSLPNNIGPGPSVAPDREVLEGGDRACKA</sequence>
<dbReference type="RefSeq" id="WP_369251247.1">
    <property type="nucleotide sequence ID" value="NZ_CP163443.1"/>
</dbReference>
<dbReference type="EMBL" id="CP163443">
    <property type="protein sequence ID" value="XDQ58190.1"/>
    <property type="molecule type" value="Genomic_DNA"/>
</dbReference>
<feature type="compositionally biased region" description="Basic and acidic residues" evidence="1">
    <location>
        <begin position="54"/>
        <end position="68"/>
    </location>
</feature>
<accession>A0AB39RX72</accession>
<feature type="region of interest" description="Disordered" evidence="1">
    <location>
        <begin position="41"/>
        <end position="68"/>
    </location>
</feature>
<proteinExistence type="predicted"/>